<evidence type="ECO:0000259" key="1">
    <source>
        <dbReference type="Pfam" id="PF14251"/>
    </source>
</evidence>
<evidence type="ECO:0000313" key="2">
    <source>
        <dbReference type="EMBL" id="AMK96534.1"/>
    </source>
</evidence>
<dbReference type="InterPro" id="IPR025595">
    <property type="entry name" value="PterinBD-DUF4346"/>
</dbReference>
<name>A0A141SE16_GELVA</name>
<dbReference type="RefSeq" id="YP_009244292.1">
    <property type="nucleotide sequence ID" value="NC_029859.1"/>
</dbReference>
<feature type="domain" description="DUF4346" evidence="1">
    <location>
        <begin position="11"/>
        <end position="87"/>
    </location>
</feature>
<reference evidence="2" key="1">
    <citation type="submission" date="2015-07" db="EMBL/GenBank/DDBJ databases">
        <title>Reconstructing the complex evolutionary history of mobile plasmids in red algal genomes.</title>
        <authorList>
            <person name="Lee J."/>
            <person name="Kim K.M."/>
            <person name="Yang E.C."/>
            <person name="Miller K.A."/>
            <person name="Boo S.M."/>
            <person name="Bhattacharya D."/>
            <person name="Yoon H.S."/>
        </authorList>
    </citation>
    <scope>NUCLEOTIDE SEQUENCE</scope>
</reference>
<keyword evidence="2" id="KW-0934">Plastid</keyword>
<organism evidence="2">
    <name type="scientific">Gelidium vagum</name>
    <name type="common">Red alga</name>
    <dbReference type="NCBI Taxonomy" id="35171"/>
    <lineage>
        <taxon>Eukaryota</taxon>
        <taxon>Rhodophyta</taxon>
        <taxon>Florideophyceae</taxon>
        <taxon>Rhodymeniophycidae</taxon>
        <taxon>Gelidiales</taxon>
        <taxon>Gelidiaceae</taxon>
        <taxon>Gelidium</taxon>
    </lineage>
</organism>
<dbReference type="EMBL" id="KT266787">
    <property type="protein sequence ID" value="AMK96534.1"/>
    <property type="molecule type" value="Genomic_DNA"/>
</dbReference>
<geneLocation type="plastid" evidence="2"/>
<dbReference type="GeneID" id="27216056"/>
<accession>A0A141SE16</accession>
<dbReference type="Pfam" id="PF14251">
    <property type="entry name" value="PterinBD-DUF4346"/>
    <property type="match status" value="1"/>
</dbReference>
<gene>
    <name evidence="2" type="primary">ycf91</name>
    <name evidence="2" type="ORF">Gvag_079</name>
</gene>
<proteinExistence type="predicted"/>
<dbReference type="AlphaFoldDB" id="A0A141SE16"/>
<protein>
    <recommendedName>
        <fullName evidence="1">DUF4346 domain-containing protein</fullName>
    </recommendedName>
</protein>
<sequence length="87" mass="10540">MFIHIDQKYCLITAIQEDQQIIMYYYDYSASDYPICFTSYQSSVLIYKLIYLYDDLNTLSIVHLLYLAQELYKAELSLYFKQIYIQD</sequence>